<proteinExistence type="predicted"/>
<dbReference type="GO" id="GO:0005524">
    <property type="term" value="F:ATP binding"/>
    <property type="evidence" value="ECO:0007669"/>
    <property type="project" value="UniProtKB-KW"/>
</dbReference>
<dbReference type="InterPro" id="IPR003439">
    <property type="entry name" value="ABC_transporter-like_ATP-bd"/>
</dbReference>
<dbReference type="Pfam" id="PF00005">
    <property type="entry name" value="ABC_tran"/>
    <property type="match status" value="1"/>
</dbReference>
<accession>A0A2N6PG16</accession>
<dbReference type="SMART" id="SM00382">
    <property type="entry name" value="AAA"/>
    <property type="match status" value="1"/>
</dbReference>
<feature type="domain" description="ABC transporter" evidence="4">
    <location>
        <begin position="2"/>
        <end position="215"/>
    </location>
</feature>
<dbReference type="PROSITE" id="PS50893">
    <property type="entry name" value="ABC_TRANSPORTER_2"/>
    <property type="match status" value="1"/>
</dbReference>
<reference evidence="5 6" key="1">
    <citation type="submission" date="2017-09" db="EMBL/GenBank/DDBJ databases">
        <title>Bacterial strain isolated from the female urinary microbiota.</title>
        <authorList>
            <person name="Thomas-White K."/>
            <person name="Kumar N."/>
            <person name="Forster S."/>
            <person name="Putonti C."/>
            <person name="Lawley T."/>
            <person name="Wolfe A.J."/>
        </authorList>
    </citation>
    <scope>NUCLEOTIDE SEQUENCE [LARGE SCALE GENOMIC DNA]</scope>
    <source>
        <strain evidence="5 6">UMB0680</strain>
    </source>
</reference>
<keyword evidence="6" id="KW-1185">Reference proteome</keyword>
<dbReference type="OrthoDB" id="501320at2"/>
<dbReference type="InterPro" id="IPR051782">
    <property type="entry name" value="ABC_Transporter_VariousFunc"/>
</dbReference>
<sequence length="217" mass="22720">MLTTESLVAGYPAGFALPPLSLQLQPGSITRLAGANGAGKSTLLHTIAGRQTPLSGRVLLGGEPADHTGPAWKRQVVALLGDDAWLTGLTAGEHLTLLARAHDVTAPEAAITEICAALNLPIRFLDAYPEALSSGQRRKVLLASALFRSAEVLLLDEPEQNLDAASVQALRRLLIARAESGTAILLSTHDDALIDPGRTTTVQICEHPDGTLGYDAA</sequence>
<keyword evidence="3 5" id="KW-0067">ATP-binding</keyword>
<dbReference type="PANTHER" id="PTHR42939:SF1">
    <property type="entry name" value="ABC TRANSPORTER ATP-BINDING PROTEIN ALBC-RELATED"/>
    <property type="match status" value="1"/>
</dbReference>
<organism evidence="5 6">
    <name type="scientific">Brevibacterium luteolum</name>
    <dbReference type="NCBI Taxonomy" id="199591"/>
    <lineage>
        <taxon>Bacteria</taxon>
        <taxon>Bacillati</taxon>
        <taxon>Actinomycetota</taxon>
        <taxon>Actinomycetes</taxon>
        <taxon>Micrococcales</taxon>
        <taxon>Brevibacteriaceae</taxon>
        <taxon>Brevibacterium</taxon>
    </lineage>
</organism>
<keyword evidence="2" id="KW-0547">Nucleotide-binding</keyword>
<protein>
    <submittedName>
        <fullName evidence="5">ABC transporter ATP-binding protein</fullName>
    </submittedName>
</protein>
<gene>
    <name evidence="5" type="ORF">CJ198_09475</name>
</gene>
<dbReference type="GO" id="GO:0016887">
    <property type="term" value="F:ATP hydrolysis activity"/>
    <property type="evidence" value="ECO:0007669"/>
    <property type="project" value="InterPro"/>
</dbReference>
<dbReference type="Gene3D" id="3.40.50.300">
    <property type="entry name" value="P-loop containing nucleotide triphosphate hydrolases"/>
    <property type="match status" value="1"/>
</dbReference>
<evidence type="ECO:0000313" key="6">
    <source>
        <dbReference type="Proteomes" id="UP000235703"/>
    </source>
</evidence>
<dbReference type="AlphaFoldDB" id="A0A2N6PG16"/>
<dbReference type="InterPro" id="IPR017871">
    <property type="entry name" value="ABC_transporter-like_CS"/>
</dbReference>
<name>A0A2N6PG16_9MICO</name>
<comment type="caution">
    <text evidence="5">The sequence shown here is derived from an EMBL/GenBank/DDBJ whole genome shotgun (WGS) entry which is preliminary data.</text>
</comment>
<evidence type="ECO:0000256" key="1">
    <source>
        <dbReference type="ARBA" id="ARBA00022448"/>
    </source>
</evidence>
<dbReference type="InterPro" id="IPR003593">
    <property type="entry name" value="AAA+_ATPase"/>
</dbReference>
<dbReference type="InterPro" id="IPR027417">
    <property type="entry name" value="P-loop_NTPase"/>
</dbReference>
<dbReference type="EMBL" id="PNFZ01000005">
    <property type="protein sequence ID" value="PMB97630.1"/>
    <property type="molecule type" value="Genomic_DNA"/>
</dbReference>
<dbReference type="PROSITE" id="PS00211">
    <property type="entry name" value="ABC_TRANSPORTER_1"/>
    <property type="match status" value="1"/>
</dbReference>
<evidence type="ECO:0000259" key="4">
    <source>
        <dbReference type="PROSITE" id="PS50893"/>
    </source>
</evidence>
<dbReference type="Proteomes" id="UP000235703">
    <property type="component" value="Unassembled WGS sequence"/>
</dbReference>
<dbReference type="PANTHER" id="PTHR42939">
    <property type="entry name" value="ABC TRANSPORTER ATP-BINDING PROTEIN ALBC-RELATED"/>
    <property type="match status" value="1"/>
</dbReference>
<evidence type="ECO:0000256" key="3">
    <source>
        <dbReference type="ARBA" id="ARBA00022840"/>
    </source>
</evidence>
<keyword evidence="1" id="KW-0813">Transport</keyword>
<evidence type="ECO:0000313" key="5">
    <source>
        <dbReference type="EMBL" id="PMB97630.1"/>
    </source>
</evidence>
<evidence type="ECO:0000256" key="2">
    <source>
        <dbReference type="ARBA" id="ARBA00022741"/>
    </source>
</evidence>
<dbReference type="RefSeq" id="WP_102162387.1">
    <property type="nucleotide sequence ID" value="NZ_PNFZ01000005.1"/>
</dbReference>
<dbReference type="SUPFAM" id="SSF52540">
    <property type="entry name" value="P-loop containing nucleoside triphosphate hydrolases"/>
    <property type="match status" value="1"/>
</dbReference>